<keyword evidence="1" id="KW-1133">Transmembrane helix</keyword>
<proteinExistence type="predicted"/>
<reference evidence="2 3" key="1">
    <citation type="journal article" date="2019" name="Sci. Rep.">
        <title>Orb-weaving spider Araneus ventricosus genome elucidates the spidroin gene catalogue.</title>
        <authorList>
            <person name="Kono N."/>
            <person name="Nakamura H."/>
            <person name="Ohtoshi R."/>
            <person name="Moran D.A.P."/>
            <person name="Shinohara A."/>
            <person name="Yoshida Y."/>
            <person name="Fujiwara M."/>
            <person name="Mori M."/>
            <person name="Tomita M."/>
            <person name="Arakawa K."/>
        </authorList>
    </citation>
    <scope>NUCLEOTIDE SEQUENCE [LARGE SCALE GENOMIC DNA]</scope>
</reference>
<sequence>MFKLFIPLLLTVLYIQCCLILSQLIKQCTEKLRISKDCGNKQIAVQCFIRDYSFCHELVLLTEAALSLQIFWLLSSHFTIIFVLISTFFGFYNFSVSILDVENSTFSVLQGISFFAVMFYASQVESEDRKLRNEVKDLAFRLKLSTETKECSETLLDFINSKCHQALTASDVVQFRKSLLLTSAGFLVTYNLLVLQLNAP</sequence>
<feature type="transmembrane region" description="Helical" evidence="1">
    <location>
        <begin position="104"/>
        <end position="122"/>
    </location>
</feature>
<dbReference type="OrthoDB" id="6425914at2759"/>
<accession>A0A4Y2K9K9</accession>
<dbReference type="EMBL" id="BGPR01004286">
    <property type="protein sequence ID" value="GBM97992.1"/>
    <property type="molecule type" value="Genomic_DNA"/>
</dbReference>
<feature type="transmembrane region" description="Helical" evidence="1">
    <location>
        <begin position="6"/>
        <end position="25"/>
    </location>
</feature>
<protein>
    <recommendedName>
        <fullName evidence="4">Gustatory receptor</fullName>
    </recommendedName>
</protein>
<feature type="transmembrane region" description="Helical" evidence="1">
    <location>
        <begin position="179"/>
        <end position="199"/>
    </location>
</feature>
<keyword evidence="1" id="KW-0472">Membrane</keyword>
<keyword evidence="3" id="KW-1185">Reference proteome</keyword>
<organism evidence="2 3">
    <name type="scientific">Araneus ventricosus</name>
    <name type="common">Orbweaver spider</name>
    <name type="synonym">Epeira ventricosa</name>
    <dbReference type="NCBI Taxonomy" id="182803"/>
    <lineage>
        <taxon>Eukaryota</taxon>
        <taxon>Metazoa</taxon>
        <taxon>Ecdysozoa</taxon>
        <taxon>Arthropoda</taxon>
        <taxon>Chelicerata</taxon>
        <taxon>Arachnida</taxon>
        <taxon>Araneae</taxon>
        <taxon>Araneomorphae</taxon>
        <taxon>Entelegynae</taxon>
        <taxon>Araneoidea</taxon>
        <taxon>Araneidae</taxon>
        <taxon>Araneus</taxon>
    </lineage>
</organism>
<comment type="caution">
    <text evidence="2">The sequence shown here is derived from an EMBL/GenBank/DDBJ whole genome shotgun (WGS) entry which is preliminary data.</text>
</comment>
<keyword evidence="1" id="KW-0812">Transmembrane</keyword>
<evidence type="ECO:0000313" key="2">
    <source>
        <dbReference type="EMBL" id="GBM97992.1"/>
    </source>
</evidence>
<dbReference type="Proteomes" id="UP000499080">
    <property type="component" value="Unassembled WGS sequence"/>
</dbReference>
<evidence type="ECO:0000256" key="1">
    <source>
        <dbReference type="SAM" id="Phobius"/>
    </source>
</evidence>
<name>A0A4Y2K9K9_ARAVE</name>
<evidence type="ECO:0008006" key="4">
    <source>
        <dbReference type="Google" id="ProtNLM"/>
    </source>
</evidence>
<dbReference type="AlphaFoldDB" id="A0A4Y2K9K9"/>
<evidence type="ECO:0000313" key="3">
    <source>
        <dbReference type="Proteomes" id="UP000499080"/>
    </source>
</evidence>
<gene>
    <name evidence="2" type="ORF">AVEN_98530_1</name>
</gene>
<feature type="transmembrane region" description="Helical" evidence="1">
    <location>
        <begin position="70"/>
        <end position="92"/>
    </location>
</feature>